<feature type="domain" description="Yippee" evidence="4">
    <location>
        <begin position="57"/>
        <end position="157"/>
    </location>
</feature>
<evidence type="ECO:0000256" key="1">
    <source>
        <dbReference type="ARBA" id="ARBA00005613"/>
    </source>
</evidence>
<organism evidence="5 6">
    <name type="scientific">Sesamum indicum</name>
    <name type="common">Oriental sesame</name>
    <name type="synonym">Sesamum orientale</name>
    <dbReference type="NCBI Taxonomy" id="4182"/>
    <lineage>
        <taxon>Eukaryota</taxon>
        <taxon>Viridiplantae</taxon>
        <taxon>Streptophyta</taxon>
        <taxon>Embryophyta</taxon>
        <taxon>Tracheophyta</taxon>
        <taxon>Spermatophyta</taxon>
        <taxon>Magnoliopsida</taxon>
        <taxon>eudicotyledons</taxon>
        <taxon>Gunneridae</taxon>
        <taxon>Pentapetalae</taxon>
        <taxon>asterids</taxon>
        <taxon>lamiids</taxon>
        <taxon>Lamiales</taxon>
        <taxon>Pedaliaceae</taxon>
        <taxon>Sesamum</taxon>
    </lineage>
</organism>
<dbReference type="PROSITE" id="PS51792">
    <property type="entry name" value="YIPPEE"/>
    <property type="match status" value="1"/>
</dbReference>
<comment type="similarity">
    <text evidence="1">Belongs to the yippee family.</text>
</comment>
<dbReference type="InterPro" id="IPR004910">
    <property type="entry name" value="Yippee/Mis18/Cereblon"/>
</dbReference>
<dbReference type="InterPro" id="IPR034751">
    <property type="entry name" value="Yippee"/>
</dbReference>
<dbReference type="PANTHER" id="PTHR13848">
    <property type="entry name" value="PROTEIN YIPPEE-LIKE CG15309-RELATED"/>
    <property type="match status" value="1"/>
</dbReference>
<dbReference type="InParanoid" id="A0A6I9SK92"/>
<dbReference type="RefSeq" id="XP_011069756.1">
    <property type="nucleotide sequence ID" value="XM_011071454.2"/>
</dbReference>
<evidence type="ECO:0000259" key="4">
    <source>
        <dbReference type="PROSITE" id="PS51792"/>
    </source>
</evidence>
<gene>
    <name evidence="6" type="primary">LOC105155564</name>
</gene>
<keyword evidence="2" id="KW-0479">Metal-binding</keyword>
<keyword evidence="5" id="KW-1185">Reference proteome</keyword>
<evidence type="ECO:0000256" key="2">
    <source>
        <dbReference type="ARBA" id="ARBA00022723"/>
    </source>
</evidence>
<sequence>MAKRDLLHSPADGRALSTNLLHWRSISIHYFQEQLRILEYLQMGRIIFKEFNQRIPEYLMCKECEAPLALPQDFHCECPEEGAEGLVFTDRMIINVEADEDNDRLRSVGRLPHIVARVSCIRCREVLGYKYIQVDDRQQLVQNGMVNFKKEMVQRRHGDEIIDGEEPEAVQVHIR</sequence>
<dbReference type="KEGG" id="sind:105155564"/>
<keyword evidence="3" id="KW-0862">Zinc</keyword>
<dbReference type="OrthoDB" id="1744785at2759"/>
<evidence type="ECO:0000256" key="3">
    <source>
        <dbReference type="ARBA" id="ARBA00022833"/>
    </source>
</evidence>
<dbReference type="Pfam" id="PF03226">
    <property type="entry name" value="Yippee-Mis18"/>
    <property type="match status" value="1"/>
</dbReference>
<evidence type="ECO:0000313" key="6">
    <source>
        <dbReference type="RefSeq" id="XP_011069756.1"/>
    </source>
</evidence>
<dbReference type="AlphaFoldDB" id="A0A6I9SK92"/>
<name>A0A6I9SK92_SESIN</name>
<dbReference type="InterPro" id="IPR039058">
    <property type="entry name" value="Yippee_fam"/>
</dbReference>
<evidence type="ECO:0000313" key="5">
    <source>
        <dbReference type="Proteomes" id="UP000504604"/>
    </source>
</evidence>
<dbReference type="GO" id="GO:0046872">
    <property type="term" value="F:metal ion binding"/>
    <property type="evidence" value="ECO:0007669"/>
    <property type="project" value="UniProtKB-KW"/>
</dbReference>
<protein>
    <submittedName>
        <fullName evidence="6">Protein yippee-like At4g27740 isoform X1</fullName>
    </submittedName>
</protein>
<reference evidence="6" key="1">
    <citation type="submission" date="2025-08" db="UniProtKB">
        <authorList>
            <consortium name="RefSeq"/>
        </authorList>
    </citation>
    <scope>IDENTIFICATION</scope>
</reference>
<dbReference type="GeneID" id="105155564"/>
<dbReference type="Proteomes" id="UP000504604">
    <property type="component" value="Linkage group LG2"/>
</dbReference>
<proteinExistence type="inferred from homology"/>
<accession>A0A6I9SK92</accession>